<reference evidence="1 2" key="1">
    <citation type="submission" date="2016-10" db="EMBL/GenBank/DDBJ databases">
        <title>Complete Genome Sequence of Flavobacterium sp. PK15.</title>
        <authorList>
            <person name="Ekwe A."/>
            <person name="Kim S.B."/>
        </authorList>
    </citation>
    <scope>NUCLEOTIDE SEQUENCE [LARGE SCALE GENOMIC DNA]</scope>
    <source>
        <strain evidence="1 2">PK15</strain>
    </source>
</reference>
<keyword evidence="2" id="KW-1185">Reference proteome</keyword>
<dbReference type="Proteomes" id="UP000178198">
    <property type="component" value="Chromosome"/>
</dbReference>
<dbReference type="AlphaFoldDB" id="A0A1D9PBA5"/>
<dbReference type="EMBL" id="CP017774">
    <property type="protein sequence ID" value="AOZ99614.1"/>
    <property type="molecule type" value="Genomic_DNA"/>
</dbReference>
<accession>A0A1D9PBA5</accession>
<protein>
    <submittedName>
        <fullName evidence="1">Uncharacterized protein</fullName>
    </submittedName>
</protein>
<evidence type="ECO:0000313" key="1">
    <source>
        <dbReference type="EMBL" id="AOZ99614.1"/>
    </source>
</evidence>
<sequence>MKPTAKPKNKPATRLEKLTFPELIENCTPVTAVHPFIDTTAFAATMDNYRLYIAHYNTMIKALNEETEKYNAAVRTFTSQNTLNEVQKTFSGLFLKQHRNAKTKEYNLLVEEFNTDRGMIIEKKKFHTVKYASEIVFQQIVYLYSLQLQKTTTEYIKLGISEASPVRQLEINAHHVTNLKRNGAFSINVTNTTVRAHRERLEEAGVFVDYLFRGHKTGLKMNISSQILVVFDAKTQKLTDTENQAFTSRTNKKLTDNNEVTRAFKSNIKKIENGQADFLEKGTPTAGFSFVFYKNIPEQDEKSKQGGGGENVKVSKTLSEKMEAAILNDQDFAEKLASGAFHNHKRVDKRYLYQESMYGTMSRADFKTFILQEFFKNASKLYRGKRVYIGCWKKAINAYAEKQFIVNNGGEPFLFNKQLMVDKLDEMIWRVNNAHKWFLKTKINPLFPSDYFDFSRTEKQEIGFEYTKKAWKNHLKYIENKPKLAQSVTKKSTIRKQNINHSKKFDIKINQFFKNRIELNELIDYVNTNLPSNYLQKLSDTLLKVSVTKHEC</sequence>
<gene>
    <name evidence="1" type="ORF">BIW12_09260</name>
</gene>
<dbReference type="STRING" id="1306519.BIW12_09260"/>
<dbReference type="KEGG" id="fcm:BIW12_09260"/>
<proteinExistence type="predicted"/>
<organism evidence="1 2">
    <name type="scientific">Flavobacterium commune</name>
    <dbReference type="NCBI Taxonomy" id="1306519"/>
    <lineage>
        <taxon>Bacteria</taxon>
        <taxon>Pseudomonadati</taxon>
        <taxon>Bacteroidota</taxon>
        <taxon>Flavobacteriia</taxon>
        <taxon>Flavobacteriales</taxon>
        <taxon>Flavobacteriaceae</taxon>
        <taxon>Flavobacterium</taxon>
    </lineage>
</organism>
<evidence type="ECO:0000313" key="2">
    <source>
        <dbReference type="Proteomes" id="UP000178198"/>
    </source>
</evidence>
<name>A0A1D9PBA5_9FLAO</name>